<dbReference type="Proteomes" id="UP000095283">
    <property type="component" value="Unplaced"/>
</dbReference>
<accession>A0A1I7X6D1</accession>
<dbReference type="AlphaFoldDB" id="A0A1I7X6D1"/>
<reference evidence="2" key="1">
    <citation type="submission" date="2016-11" db="UniProtKB">
        <authorList>
            <consortium name="WormBaseParasite"/>
        </authorList>
    </citation>
    <scope>IDENTIFICATION</scope>
</reference>
<evidence type="ECO:0000313" key="1">
    <source>
        <dbReference type="Proteomes" id="UP000095283"/>
    </source>
</evidence>
<evidence type="ECO:0000313" key="2">
    <source>
        <dbReference type="WBParaSite" id="Hba_13121"/>
    </source>
</evidence>
<protein>
    <submittedName>
        <fullName evidence="2">Uncharacterized protein</fullName>
    </submittedName>
</protein>
<keyword evidence="1" id="KW-1185">Reference proteome</keyword>
<proteinExistence type="predicted"/>
<organism evidence="1 2">
    <name type="scientific">Heterorhabditis bacteriophora</name>
    <name type="common">Entomopathogenic nematode worm</name>
    <dbReference type="NCBI Taxonomy" id="37862"/>
    <lineage>
        <taxon>Eukaryota</taxon>
        <taxon>Metazoa</taxon>
        <taxon>Ecdysozoa</taxon>
        <taxon>Nematoda</taxon>
        <taxon>Chromadorea</taxon>
        <taxon>Rhabditida</taxon>
        <taxon>Rhabditina</taxon>
        <taxon>Rhabditomorpha</taxon>
        <taxon>Strongyloidea</taxon>
        <taxon>Heterorhabditidae</taxon>
        <taxon>Heterorhabditis</taxon>
    </lineage>
</organism>
<dbReference type="WBParaSite" id="Hba_13121">
    <property type="protein sequence ID" value="Hba_13121"/>
    <property type="gene ID" value="Hba_13121"/>
</dbReference>
<sequence length="73" mass="8376">MHELSRRPILSSESSYVFDVRVVPKRCRSLTSKSPALKRRNQNLQVLWDTTPSPSTEGIDLHASTAIFLYWNS</sequence>
<name>A0A1I7X6D1_HETBA</name>